<name>A0A6G7K7P7_9LACT</name>
<evidence type="ECO:0000259" key="1">
    <source>
        <dbReference type="Pfam" id="PF00561"/>
    </source>
</evidence>
<organism evidence="2 3">
    <name type="scientific">Jeotgalibaca arthritidis</name>
    <dbReference type="NCBI Taxonomy" id="1868794"/>
    <lineage>
        <taxon>Bacteria</taxon>
        <taxon>Bacillati</taxon>
        <taxon>Bacillota</taxon>
        <taxon>Bacilli</taxon>
        <taxon>Lactobacillales</taxon>
        <taxon>Carnobacteriaceae</taxon>
        <taxon>Jeotgalibaca</taxon>
    </lineage>
</organism>
<dbReference type="Proteomes" id="UP000501451">
    <property type="component" value="Chromosome"/>
</dbReference>
<feature type="domain" description="AB hydrolase-1" evidence="1">
    <location>
        <begin position="23"/>
        <end position="125"/>
    </location>
</feature>
<keyword evidence="2" id="KW-0378">Hydrolase</keyword>
<proteinExistence type="predicted"/>
<dbReference type="PANTHER" id="PTHR43798:SF33">
    <property type="entry name" value="HYDROLASE, PUTATIVE (AFU_ORTHOLOGUE AFUA_2G14860)-RELATED"/>
    <property type="match status" value="1"/>
</dbReference>
<keyword evidence="3" id="KW-1185">Reference proteome</keyword>
<dbReference type="GO" id="GO:0016020">
    <property type="term" value="C:membrane"/>
    <property type="evidence" value="ECO:0007669"/>
    <property type="project" value="TreeGrafter"/>
</dbReference>
<dbReference type="PANTHER" id="PTHR43798">
    <property type="entry name" value="MONOACYLGLYCEROL LIPASE"/>
    <property type="match status" value="1"/>
</dbReference>
<dbReference type="Gene3D" id="3.40.50.1820">
    <property type="entry name" value="alpha/beta hydrolase"/>
    <property type="match status" value="1"/>
</dbReference>
<dbReference type="GO" id="GO:0016787">
    <property type="term" value="F:hydrolase activity"/>
    <property type="evidence" value="ECO:0007669"/>
    <property type="project" value="UniProtKB-KW"/>
</dbReference>
<dbReference type="InterPro" id="IPR050266">
    <property type="entry name" value="AB_hydrolase_sf"/>
</dbReference>
<protein>
    <submittedName>
        <fullName evidence="2">Alpha/beta hydrolase</fullName>
    </submittedName>
</protein>
<gene>
    <name evidence="2" type="ORF">G7057_01550</name>
</gene>
<dbReference type="InterPro" id="IPR029058">
    <property type="entry name" value="AB_hydrolase_fold"/>
</dbReference>
<evidence type="ECO:0000313" key="2">
    <source>
        <dbReference type="EMBL" id="QII81284.1"/>
    </source>
</evidence>
<dbReference type="RefSeq" id="WP_166160754.1">
    <property type="nucleotide sequence ID" value="NZ_CP049740.1"/>
</dbReference>
<dbReference type="InterPro" id="IPR000073">
    <property type="entry name" value="AB_hydrolase_1"/>
</dbReference>
<dbReference type="PRINTS" id="PR00111">
    <property type="entry name" value="ABHYDROLASE"/>
</dbReference>
<dbReference type="AlphaFoldDB" id="A0A6G7K7P7"/>
<dbReference type="KEGG" id="jar:G7057_01550"/>
<sequence>MNEHYLETKLGKLRYLQAGEGEAILFLHGNNENADIFSGIFDAFTENYAVYALDTRGHGKSDFAVELLTFQQIAEDIVCLMDANQLKSVHIIGFSDGGNIGLYLAAHYPKRVTSLTIMGANYDQTALVEPLYSELLEELKQLRQLAPSEEQKRKESILRLMLDQLALEESDLKAISCPVLVMAGELDVIPLSHTKQMATLIPNADLTIVPNGQHDFFIAQPSALIDSVINFYNQMRNK</sequence>
<dbReference type="Pfam" id="PF00561">
    <property type="entry name" value="Abhydrolase_1"/>
    <property type="match status" value="1"/>
</dbReference>
<accession>A0A6G7K7P7</accession>
<evidence type="ECO:0000313" key="3">
    <source>
        <dbReference type="Proteomes" id="UP000501451"/>
    </source>
</evidence>
<dbReference type="EMBL" id="CP049740">
    <property type="protein sequence ID" value="QII81284.1"/>
    <property type="molecule type" value="Genomic_DNA"/>
</dbReference>
<reference evidence="2 3" key="1">
    <citation type="journal article" date="2017" name="Int. J. Syst. Evol. Microbiol.">
        <title>Jeotgalibaca porci sp. nov. and Jeotgalibaca arthritidis sp. nov., isolated from pigs, and emended description of the genus Jeotgalibaca.</title>
        <authorList>
            <person name="Zamora L."/>
            <person name="Perez-Sancho M."/>
            <person name="Dominguez L."/>
            <person name="Fernandez-Garayzabal J.F."/>
            <person name="Vela A.I."/>
        </authorList>
    </citation>
    <scope>NUCLEOTIDE SEQUENCE [LARGE SCALE GENOMIC DNA]</scope>
    <source>
        <strain evidence="2 3">CECT 9157</strain>
    </source>
</reference>
<dbReference type="SUPFAM" id="SSF53474">
    <property type="entry name" value="alpha/beta-Hydrolases"/>
    <property type="match status" value="1"/>
</dbReference>